<dbReference type="Pfam" id="PF12969">
    <property type="entry name" value="DUF3857"/>
    <property type="match status" value="1"/>
</dbReference>
<dbReference type="SUPFAM" id="SSF54001">
    <property type="entry name" value="Cysteine proteinases"/>
    <property type="match status" value="1"/>
</dbReference>
<dbReference type="EMBL" id="RBIM01000004">
    <property type="protein sequence ID" value="RKQ96632.1"/>
    <property type="molecule type" value="Genomic_DNA"/>
</dbReference>
<evidence type="ECO:0000313" key="4">
    <source>
        <dbReference type="Proteomes" id="UP000273675"/>
    </source>
</evidence>
<gene>
    <name evidence="3" type="ORF">C7435_1964</name>
</gene>
<dbReference type="InterPro" id="IPR002931">
    <property type="entry name" value="Transglutaminase-like"/>
</dbReference>
<protein>
    <submittedName>
        <fullName evidence="3">Transglutaminase superfamily protein</fullName>
    </submittedName>
</protein>
<reference evidence="3 4" key="1">
    <citation type="submission" date="2018-10" db="EMBL/GenBank/DDBJ databases">
        <title>Genomic Encyclopedia of Type Strains, Phase IV (KMG-IV): sequencing the most valuable type-strain genomes for metagenomic binning, comparative biology and taxonomic classification.</title>
        <authorList>
            <person name="Goeker M."/>
        </authorList>
    </citation>
    <scope>NUCLEOTIDE SEQUENCE [LARGE SCALE GENOMIC DNA]</scope>
    <source>
        <strain evidence="3 4">DSM 4734</strain>
    </source>
</reference>
<dbReference type="Gene3D" id="2.60.40.3140">
    <property type="match status" value="1"/>
</dbReference>
<organism evidence="3 4">
    <name type="scientific">Maricaulis maris</name>
    <dbReference type="NCBI Taxonomy" id="74318"/>
    <lineage>
        <taxon>Bacteria</taxon>
        <taxon>Pseudomonadati</taxon>
        <taxon>Pseudomonadota</taxon>
        <taxon>Alphaproteobacteria</taxon>
        <taxon>Maricaulales</taxon>
        <taxon>Maricaulaceae</taxon>
        <taxon>Maricaulis</taxon>
    </lineage>
</organism>
<dbReference type="InterPro" id="IPR024618">
    <property type="entry name" value="DUF3857"/>
</dbReference>
<sequence length="711" mass="79819">MLLRVFIGAVLALVSSISALWLYGQIRPSETAQSNPALTEPIRFAPSVEPEITFQPRPDFVRVVDVPSPDEVDKPAQNGLRPVLFDYQSQARARSMAHYYRQVFDATTQAGATGLSQVFIPFDPTTQTVALHSVLLLRGEEALDVTREVRVEFVRPDGAVQTRIFNGSVTGLVRVPGTRSGDRLDVEYSITDHSTVTGFRHSQVINLGPPVDQFMQVHLRSAWRGDPPQHVTFGGAPEMTEIREGDYSVLEFGPDVLPATETEFLTPHWRFPHPLFLASQFESWHEVASWGERFYRPVEDPLIAELAQTIQAEHEDDEARILAALRHVQNEISYFAILLGEGGYRPVHPAETLRFSEGDCKAKALLLISLLDAMGIEARAAFVHTETGRGIDKLPPTPFAFNHVIVEVSHGNRRHLVDPTDIERSGGLREQARQDWGFALVADAGRGALERISIRPSRMPLADIDEQYSITSAERDDHRAVLRTCWTYRGEMADAIRQEIRMNGMDAALASYERFYASRSDDLTIIGGAELADDPETGHLIYTAEMQVDLFDFSHPDSEMPSYIFIAHGASRAILGAPLEARENPLALPYPYDFRHRITLNLPEGSSHWIPDDPSYRQYMNDMTVENDAFELTDSRDFTENRVVLTARTRILEPEILPDLFTRVENDLQGSDPMSYVVIGEQINMQVDPGRMQNLLIPSHAPALPEYTTIR</sequence>
<dbReference type="InterPro" id="IPR038765">
    <property type="entry name" value="Papain-like_cys_pep_sf"/>
</dbReference>
<dbReference type="Gene3D" id="3.10.620.30">
    <property type="match status" value="1"/>
</dbReference>
<comment type="caution">
    <text evidence="3">The sequence shown here is derived from an EMBL/GenBank/DDBJ whole genome shotgun (WGS) entry which is preliminary data.</text>
</comment>
<dbReference type="Pfam" id="PF01841">
    <property type="entry name" value="Transglut_core"/>
    <property type="match status" value="1"/>
</dbReference>
<feature type="domain" description="DUF3857" evidence="2">
    <location>
        <begin position="95"/>
        <end position="199"/>
    </location>
</feature>
<evidence type="ECO:0000259" key="1">
    <source>
        <dbReference type="Pfam" id="PF01841"/>
    </source>
</evidence>
<proteinExistence type="predicted"/>
<dbReference type="Proteomes" id="UP000273675">
    <property type="component" value="Unassembled WGS sequence"/>
</dbReference>
<dbReference type="OrthoDB" id="98874at2"/>
<evidence type="ECO:0000313" key="3">
    <source>
        <dbReference type="EMBL" id="RKQ96632.1"/>
    </source>
</evidence>
<dbReference type="AlphaFoldDB" id="A0A495D425"/>
<name>A0A495D425_9PROT</name>
<accession>A0A495D425</accession>
<evidence type="ECO:0000259" key="2">
    <source>
        <dbReference type="Pfam" id="PF12969"/>
    </source>
</evidence>
<feature type="domain" description="Transglutaminase-like" evidence="1">
    <location>
        <begin position="305"/>
        <end position="397"/>
    </location>
</feature>